<dbReference type="RefSeq" id="WP_103314323.1">
    <property type="nucleotide sequence ID" value="NZ_PPPD01000006.1"/>
</dbReference>
<protein>
    <submittedName>
        <fullName evidence="1">Uncharacterized protein</fullName>
    </submittedName>
</protein>
<comment type="caution">
    <text evidence="1">The sequence shown here is derived from an EMBL/GenBank/DDBJ whole genome shotgun (WGS) entry which is preliminary data.</text>
</comment>
<dbReference type="AlphaFoldDB" id="A0A2K3URJ4"/>
<dbReference type="OrthoDB" id="3034497at2"/>
<evidence type="ECO:0000313" key="2">
    <source>
        <dbReference type="Proteomes" id="UP000236379"/>
    </source>
</evidence>
<name>A0A2K3URJ4_9DEIO</name>
<gene>
    <name evidence="1" type="ORF">CVO96_20440</name>
</gene>
<dbReference type="Proteomes" id="UP000236379">
    <property type="component" value="Unassembled WGS sequence"/>
</dbReference>
<dbReference type="EMBL" id="PPPD01000006">
    <property type="protein sequence ID" value="PNY79172.1"/>
    <property type="molecule type" value="Genomic_DNA"/>
</dbReference>
<evidence type="ECO:0000313" key="1">
    <source>
        <dbReference type="EMBL" id="PNY79172.1"/>
    </source>
</evidence>
<organism evidence="1 2">
    <name type="scientific">Deinococcus koreensis</name>
    <dbReference type="NCBI Taxonomy" id="2054903"/>
    <lineage>
        <taxon>Bacteria</taxon>
        <taxon>Thermotogati</taxon>
        <taxon>Deinococcota</taxon>
        <taxon>Deinococci</taxon>
        <taxon>Deinococcales</taxon>
        <taxon>Deinococcaceae</taxon>
        <taxon>Deinococcus</taxon>
    </lineage>
</organism>
<reference evidence="1 2" key="1">
    <citation type="submission" date="2018-01" db="EMBL/GenBank/DDBJ databases">
        <title>Deinococcus koreensis sp. nov., a radiation-resistant bacterium isolated from river water.</title>
        <authorList>
            <person name="Choi A."/>
        </authorList>
    </citation>
    <scope>NUCLEOTIDE SEQUENCE [LARGE SCALE GENOMIC DNA]</scope>
    <source>
        <strain evidence="1 2">SJW1-2</strain>
    </source>
</reference>
<keyword evidence="2" id="KW-1185">Reference proteome</keyword>
<sequence>MDESQYLTLHGVPTAQPTNPRATFSHQPLDGWTWNGPSREQQFAIENSCLSLHDAFERAILGRRLGEELSDLLVPQWLTNAGHSADCAMSAETFERLLNEIPVEARPEVHARLYLEDCRRLIGGVQEVWLQIHLLVGEFYRVLNALVPIQHSGAPPGGIIFHTGSQASAVWTFANMVYVRLYSLLDYNVKLLDEVRHLHTTFDRYPRMHSKNILYGQWTRLALTPADIQGTLLEDHPLVAEVATVRNHIIHNGLLDEHPRVYIRYEHGQIVEKFVLMPDLRAGRPVQRVNRLLFFAHEDKLNLRLPDLIDHWMQRQQATLNLALRLMAAR</sequence>
<accession>A0A2K3URJ4</accession>
<proteinExistence type="predicted"/>